<dbReference type="NCBIfam" id="TIGR02532">
    <property type="entry name" value="IV_pilin_GFxxxE"/>
    <property type="match status" value="1"/>
</dbReference>
<feature type="region of interest" description="Disordered" evidence="1">
    <location>
        <begin position="137"/>
        <end position="161"/>
    </location>
</feature>
<feature type="region of interest" description="Disordered" evidence="1">
    <location>
        <begin position="68"/>
        <end position="91"/>
    </location>
</feature>
<dbReference type="EMBL" id="JACHGW010000002">
    <property type="protein sequence ID" value="MBB6049962.1"/>
    <property type="molecule type" value="Genomic_DNA"/>
</dbReference>
<dbReference type="AlphaFoldDB" id="A0A7W9SNN7"/>
<comment type="caution">
    <text evidence="4">The sequence shown here is derived from an EMBL/GenBank/DDBJ whole genome shotgun (WGS) entry which is preliminary data.</text>
</comment>
<evidence type="ECO:0000313" key="4">
    <source>
        <dbReference type="EMBL" id="MBB6049962.1"/>
    </source>
</evidence>
<name>A0A7W9SNN7_ARMRO</name>
<dbReference type="Gene3D" id="3.30.700.10">
    <property type="entry name" value="Glycoprotein, Type 4 Pilin"/>
    <property type="match status" value="1"/>
</dbReference>
<sequence>MNNRRGFTLIELLVVIAIIAILAAILFPVFAQARAKARQTSCLSNMKQIGIGLMMYAQDYDETLAGNHDGRNVAGGTPHNTAGDAGTTDGNIPPVRNPLGFMTPETGPTSTGLVLRNWNRDIQPYVKNLQIYICPDSQPRSSGPAGANNGFRETTNPNGGNGSYKLNGIVSSKALAAIDAPADIIFADEYRFKSRGSQVRPCYSTVTSGREMFVQFNHPYYMEMHSEGGNQLFCDGHAKFRKKTAVKFKDYGADVVWGVANGRLTSTEQTFKDSKNGCSVNAAGAVTCPDNAVVLPGAF</sequence>
<dbReference type="InterPro" id="IPR012902">
    <property type="entry name" value="N_methyl_site"/>
</dbReference>
<evidence type="ECO:0000259" key="3">
    <source>
        <dbReference type="Pfam" id="PF07596"/>
    </source>
</evidence>
<dbReference type="Pfam" id="PF07963">
    <property type="entry name" value="N_methyl"/>
    <property type="match status" value="1"/>
</dbReference>
<organism evidence="4 5">
    <name type="scientific">Armatimonas rosea</name>
    <dbReference type="NCBI Taxonomy" id="685828"/>
    <lineage>
        <taxon>Bacteria</taxon>
        <taxon>Bacillati</taxon>
        <taxon>Armatimonadota</taxon>
        <taxon>Armatimonadia</taxon>
        <taxon>Armatimonadales</taxon>
        <taxon>Armatimonadaceae</taxon>
        <taxon>Armatimonas</taxon>
    </lineage>
</organism>
<dbReference type="InterPro" id="IPR011453">
    <property type="entry name" value="DUF1559"/>
</dbReference>
<evidence type="ECO:0000256" key="2">
    <source>
        <dbReference type="SAM" id="Phobius"/>
    </source>
</evidence>
<keyword evidence="5" id="KW-1185">Reference proteome</keyword>
<protein>
    <submittedName>
        <fullName evidence="4">Prepilin-type N-terminal cleavage/methylation domain-containing protein/prepilin-type processing-associated H-X9-DG protein</fullName>
    </submittedName>
</protein>
<dbReference type="Proteomes" id="UP000520814">
    <property type="component" value="Unassembled WGS sequence"/>
</dbReference>
<proteinExistence type="predicted"/>
<dbReference type="InterPro" id="IPR045584">
    <property type="entry name" value="Pilin-like"/>
</dbReference>
<keyword evidence="2" id="KW-1133">Transmembrane helix</keyword>
<dbReference type="PANTHER" id="PTHR30093">
    <property type="entry name" value="GENERAL SECRETION PATHWAY PROTEIN G"/>
    <property type="match status" value="1"/>
</dbReference>
<dbReference type="PROSITE" id="PS00409">
    <property type="entry name" value="PROKAR_NTER_METHYL"/>
    <property type="match status" value="1"/>
</dbReference>
<keyword evidence="2" id="KW-0812">Transmembrane</keyword>
<gene>
    <name evidence="4" type="ORF">HNQ39_001753</name>
</gene>
<keyword evidence="2" id="KW-0472">Membrane</keyword>
<evidence type="ECO:0000256" key="1">
    <source>
        <dbReference type="SAM" id="MobiDB-lite"/>
    </source>
</evidence>
<dbReference type="Pfam" id="PF07596">
    <property type="entry name" value="SBP_bac_10"/>
    <property type="match status" value="1"/>
</dbReference>
<evidence type="ECO:0000313" key="5">
    <source>
        <dbReference type="Proteomes" id="UP000520814"/>
    </source>
</evidence>
<accession>A0A7W9SNN7</accession>
<dbReference type="SUPFAM" id="SSF54523">
    <property type="entry name" value="Pili subunits"/>
    <property type="match status" value="1"/>
</dbReference>
<feature type="domain" description="DUF1559" evidence="3">
    <location>
        <begin position="32"/>
        <end position="99"/>
    </location>
</feature>
<dbReference type="RefSeq" id="WP_184194024.1">
    <property type="nucleotide sequence ID" value="NZ_JACHGW010000002.1"/>
</dbReference>
<reference evidence="4 5" key="1">
    <citation type="submission" date="2020-08" db="EMBL/GenBank/DDBJ databases">
        <title>Genomic Encyclopedia of Type Strains, Phase IV (KMG-IV): sequencing the most valuable type-strain genomes for metagenomic binning, comparative biology and taxonomic classification.</title>
        <authorList>
            <person name="Goeker M."/>
        </authorList>
    </citation>
    <scope>NUCLEOTIDE SEQUENCE [LARGE SCALE GENOMIC DNA]</scope>
    <source>
        <strain evidence="4 5">DSM 23562</strain>
    </source>
</reference>
<feature type="transmembrane region" description="Helical" evidence="2">
    <location>
        <begin position="12"/>
        <end position="31"/>
    </location>
</feature>